<dbReference type="InterPro" id="IPR013325">
    <property type="entry name" value="RNA_pol_sigma_r2"/>
</dbReference>
<dbReference type="SUPFAM" id="SSF88659">
    <property type="entry name" value="Sigma3 and sigma4 domains of RNA polymerase sigma factors"/>
    <property type="match status" value="2"/>
</dbReference>
<dbReference type="InterPro" id="IPR007624">
    <property type="entry name" value="RNA_pol_sigma70_r3"/>
</dbReference>
<dbReference type="GO" id="GO:0003899">
    <property type="term" value="F:DNA-directed RNA polymerase activity"/>
    <property type="evidence" value="ECO:0007669"/>
    <property type="project" value="InterPro"/>
</dbReference>
<keyword evidence="3" id="KW-0238">DNA-binding</keyword>
<proteinExistence type="predicted"/>
<reference evidence="7" key="1">
    <citation type="journal article" date="2021" name="PeerJ">
        <title>Extensive microbial diversity within the chicken gut microbiome revealed by metagenomics and culture.</title>
        <authorList>
            <person name="Gilroy R."/>
            <person name="Ravi A."/>
            <person name="Getino M."/>
            <person name="Pursley I."/>
            <person name="Horton D.L."/>
            <person name="Alikhan N.F."/>
            <person name="Baker D."/>
            <person name="Gharbi K."/>
            <person name="Hall N."/>
            <person name="Watson M."/>
            <person name="Adriaenssens E.M."/>
            <person name="Foster-Nyarko E."/>
            <person name="Jarju S."/>
            <person name="Secka A."/>
            <person name="Antonio M."/>
            <person name="Oren A."/>
            <person name="Chaudhuri R.R."/>
            <person name="La Ragione R."/>
            <person name="Hildebrand F."/>
            <person name="Pallen M.J."/>
        </authorList>
    </citation>
    <scope>NUCLEOTIDE SEQUENCE</scope>
    <source>
        <strain evidence="7">CHK192-8294</strain>
    </source>
</reference>
<dbReference type="InterPro" id="IPR007630">
    <property type="entry name" value="RNA_pol_sigma70_r4"/>
</dbReference>
<dbReference type="InterPro" id="IPR013324">
    <property type="entry name" value="RNA_pol_sigma_r3/r4-like"/>
</dbReference>
<dbReference type="PANTHER" id="PTHR30385">
    <property type="entry name" value="SIGMA FACTOR F FLAGELLAR"/>
    <property type="match status" value="1"/>
</dbReference>
<dbReference type="Pfam" id="PF04545">
    <property type="entry name" value="Sigma70_r4"/>
    <property type="match status" value="1"/>
</dbReference>
<dbReference type="GO" id="GO:0016987">
    <property type="term" value="F:sigma factor activity"/>
    <property type="evidence" value="ECO:0007669"/>
    <property type="project" value="UniProtKB-KW"/>
</dbReference>
<dbReference type="AlphaFoldDB" id="A0A9D2SAU2"/>
<dbReference type="InterPro" id="IPR007627">
    <property type="entry name" value="RNA_pol_sigma70_r2"/>
</dbReference>
<evidence type="ECO:0000256" key="3">
    <source>
        <dbReference type="ARBA" id="ARBA00023125"/>
    </source>
</evidence>
<dbReference type="GO" id="GO:0003677">
    <property type="term" value="F:DNA binding"/>
    <property type="evidence" value="ECO:0007669"/>
    <property type="project" value="UniProtKB-KW"/>
</dbReference>
<dbReference type="Gene3D" id="1.10.1740.10">
    <property type="match status" value="1"/>
</dbReference>
<dbReference type="SUPFAM" id="SSF88946">
    <property type="entry name" value="Sigma2 domain of RNA polymerase sigma factors"/>
    <property type="match status" value="1"/>
</dbReference>
<organism evidence="7 8">
    <name type="scientific">Candidatus Flavonifractor intestinigallinarum</name>
    <dbReference type="NCBI Taxonomy" id="2838586"/>
    <lineage>
        <taxon>Bacteria</taxon>
        <taxon>Bacillati</taxon>
        <taxon>Bacillota</taxon>
        <taxon>Clostridia</taxon>
        <taxon>Eubacteriales</taxon>
        <taxon>Oscillospiraceae</taxon>
        <taxon>Flavonifractor</taxon>
    </lineage>
</organism>
<dbReference type="GO" id="GO:0006352">
    <property type="term" value="P:DNA-templated transcription initiation"/>
    <property type="evidence" value="ECO:0007669"/>
    <property type="project" value="InterPro"/>
</dbReference>
<dbReference type="Pfam" id="PF04542">
    <property type="entry name" value="Sigma70_r2"/>
    <property type="match status" value="1"/>
</dbReference>
<dbReference type="InterPro" id="IPR012845">
    <property type="entry name" value="RNA_pol_sigma_FliA_WhiG"/>
</dbReference>
<comment type="caution">
    <text evidence="7">The sequence shown here is derived from an EMBL/GenBank/DDBJ whole genome shotgun (WGS) entry which is preliminary data.</text>
</comment>
<feature type="domain" description="RNA polymerase sigma-70" evidence="6">
    <location>
        <begin position="237"/>
        <end position="263"/>
    </location>
</feature>
<dbReference type="NCBIfam" id="TIGR02937">
    <property type="entry name" value="sigma70-ECF"/>
    <property type="match status" value="1"/>
</dbReference>
<gene>
    <name evidence="7" type="ORF">H9712_08000</name>
</gene>
<dbReference type="CDD" id="cd06171">
    <property type="entry name" value="Sigma70_r4"/>
    <property type="match status" value="1"/>
</dbReference>
<evidence type="ECO:0000313" key="7">
    <source>
        <dbReference type="EMBL" id="HJB80913.1"/>
    </source>
</evidence>
<dbReference type="PANTHER" id="PTHR30385:SF7">
    <property type="entry name" value="RNA POLYMERASE SIGMA FACTOR FLIA"/>
    <property type="match status" value="1"/>
</dbReference>
<protein>
    <submittedName>
        <fullName evidence="7">FliA/WhiG family RNA polymerase sigma factor</fullName>
    </submittedName>
</protein>
<keyword evidence="1" id="KW-0805">Transcription regulation</keyword>
<evidence type="ECO:0000313" key="8">
    <source>
        <dbReference type="Proteomes" id="UP000823921"/>
    </source>
</evidence>
<keyword evidence="2" id="KW-0731">Sigma factor</keyword>
<evidence type="ECO:0000256" key="1">
    <source>
        <dbReference type="ARBA" id="ARBA00023015"/>
    </source>
</evidence>
<sequence>MKQTGAVVSQEETQSPVSQEQAEQLDNQALLELYRKTGDQELKWMLVMRYTPLVRRIALQASGLYSNFAQLDDIIQEGLLVLLNAVDKFEPDKNVKFETYVSTRLRGMIVDLARRQDWLPRQVRQKSVRLNRATDELAGKLGRMPRSDEMAEYLGMTREQYEALLSETAVSTLVSFEAVLDSCGGTADKLMLQKEPGNPIEESVQEEELRQVLAQGVASMRKNEQLVLSLYYEKELNMKEIAQVLGVSAARVSQIHSRALQRLRVYIQNYIQA</sequence>
<dbReference type="NCBIfam" id="TIGR02479">
    <property type="entry name" value="FliA_WhiG"/>
    <property type="match status" value="1"/>
</dbReference>
<accession>A0A9D2SAU2</accession>
<dbReference type="EMBL" id="DWXO01000077">
    <property type="protein sequence ID" value="HJB80913.1"/>
    <property type="molecule type" value="Genomic_DNA"/>
</dbReference>
<dbReference type="NCBIfam" id="NF005413">
    <property type="entry name" value="PRK06986.1"/>
    <property type="match status" value="1"/>
</dbReference>
<evidence type="ECO:0000259" key="6">
    <source>
        <dbReference type="PROSITE" id="PS00716"/>
    </source>
</evidence>
<evidence type="ECO:0000256" key="5">
    <source>
        <dbReference type="SAM" id="MobiDB-lite"/>
    </source>
</evidence>
<keyword evidence="4" id="KW-0804">Transcription</keyword>
<evidence type="ECO:0000256" key="4">
    <source>
        <dbReference type="ARBA" id="ARBA00023163"/>
    </source>
</evidence>
<dbReference type="PRINTS" id="PR00046">
    <property type="entry name" value="SIGMA70FCT"/>
</dbReference>
<reference evidence="7" key="2">
    <citation type="submission" date="2021-04" db="EMBL/GenBank/DDBJ databases">
        <authorList>
            <person name="Gilroy R."/>
        </authorList>
    </citation>
    <scope>NUCLEOTIDE SEQUENCE</scope>
    <source>
        <strain evidence="7">CHK192-8294</strain>
    </source>
</reference>
<dbReference type="Gene3D" id="1.20.140.160">
    <property type="match status" value="1"/>
</dbReference>
<dbReference type="PROSITE" id="PS00716">
    <property type="entry name" value="SIGMA70_2"/>
    <property type="match status" value="1"/>
</dbReference>
<dbReference type="InterPro" id="IPR000943">
    <property type="entry name" value="RNA_pol_sigma70"/>
</dbReference>
<dbReference type="Proteomes" id="UP000823921">
    <property type="component" value="Unassembled WGS sequence"/>
</dbReference>
<evidence type="ECO:0000256" key="2">
    <source>
        <dbReference type="ARBA" id="ARBA00023082"/>
    </source>
</evidence>
<dbReference type="InterPro" id="IPR014284">
    <property type="entry name" value="RNA_pol_sigma-70_dom"/>
</dbReference>
<name>A0A9D2SAU2_9FIRM</name>
<feature type="region of interest" description="Disordered" evidence="5">
    <location>
        <begin position="1"/>
        <end position="21"/>
    </location>
</feature>
<dbReference type="Pfam" id="PF04539">
    <property type="entry name" value="Sigma70_r3"/>
    <property type="match status" value="1"/>
</dbReference>